<organism evidence="1 2">
    <name type="scientific">Candidatus Collierbacteria bacterium GW2011_GWA1_44_12</name>
    <dbReference type="NCBI Taxonomy" id="1618376"/>
    <lineage>
        <taxon>Bacteria</taxon>
        <taxon>Candidatus Collieribacteriota</taxon>
    </lineage>
</organism>
<evidence type="ECO:0000313" key="1">
    <source>
        <dbReference type="EMBL" id="KKT35373.1"/>
    </source>
</evidence>
<accession>A0A0G1GLX8</accession>
<dbReference type="Proteomes" id="UP000034069">
    <property type="component" value="Unassembled WGS sequence"/>
</dbReference>
<reference evidence="1 2" key="1">
    <citation type="journal article" date="2015" name="Nature">
        <title>rRNA introns, odd ribosomes, and small enigmatic genomes across a large radiation of phyla.</title>
        <authorList>
            <person name="Brown C.T."/>
            <person name="Hug L.A."/>
            <person name="Thomas B.C."/>
            <person name="Sharon I."/>
            <person name="Castelle C.J."/>
            <person name="Singh A."/>
            <person name="Wilkins M.J."/>
            <person name="Williams K.H."/>
            <person name="Banfield J.F."/>
        </authorList>
    </citation>
    <scope>NUCLEOTIDE SEQUENCE [LARGE SCALE GENOMIC DNA]</scope>
</reference>
<comment type="caution">
    <text evidence="1">The sequence shown here is derived from an EMBL/GenBank/DDBJ whole genome shotgun (WGS) entry which is preliminary data.</text>
</comment>
<protein>
    <submittedName>
        <fullName evidence="1">Uncharacterized protein</fullName>
    </submittedName>
</protein>
<name>A0A0G1GLX8_9BACT</name>
<sequence>MAILIFYGHDMAEKVHKALPRNPEVTVSISTYSGIGNKKVEARTLKLKGIAVNDDGLVFTFEGGIRYILEVGEKISIVVKPEPRSHWDKKPPFKSQIKFRDSKGDPITITLK</sequence>
<evidence type="ECO:0000313" key="2">
    <source>
        <dbReference type="Proteomes" id="UP000034069"/>
    </source>
</evidence>
<proteinExistence type="predicted"/>
<dbReference type="EMBL" id="LCHN01000017">
    <property type="protein sequence ID" value="KKT35373.1"/>
    <property type="molecule type" value="Genomic_DNA"/>
</dbReference>
<gene>
    <name evidence="1" type="ORF">UW23_C0017G0002</name>
</gene>
<dbReference type="AlphaFoldDB" id="A0A0G1GLX8"/>